<dbReference type="RefSeq" id="WP_168873981.1">
    <property type="nucleotide sequence ID" value="NZ_JABAIA010000003.1"/>
</dbReference>
<dbReference type="Gene3D" id="3.40.50.980">
    <property type="match status" value="2"/>
</dbReference>
<dbReference type="GO" id="GO:0044550">
    <property type="term" value="P:secondary metabolite biosynthetic process"/>
    <property type="evidence" value="ECO:0007669"/>
    <property type="project" value="TreeGrafter"/>
</dbReference>
<evidence type="ECO:0000256" key="1">
    <source>
        <dbReference type="ARBA" id="ARBA00001957"/>
    </source>
</evidence>
<dbReference type="SUPFAM" id="SSF52777">
    <property type="entry name" value="CoA-dependent acyltransferases"/>
    <property type="match status" value="2"/>
</dbReference>
<dbReference type="PANTHER" id="PTHR45527:SF1">
    <property type="entry name" value="FATTY ACID SYNTHASE"/>
    <property type="match status" value="1"/>
</dbReference>
<dbReference type="AlphaFoldDB" id="A0A847RYA3"/>
<dbReference type="Pfam" id="PF00550">
    <property type="entry name" value="PP-binding"/>
    <property type="match status" value="1"/>
</dbReference>
<dbReference type="EMBL" id="JABAIA010000003">
    <property type="protein sequence ID" value="NLR68042.1"/>
    <property type="molecule type" value="Genomic_DNA"/>
</dbReference>
<keyword evidence="2" id="KW-0596">Phosphopantetheine</keyword>
<dbReference type="InterPro" id="IPR009081">
    <property type="entry name" value="PP-bd_ACP"/>
</dbReference>
<reference evidence="5 6" key="1">
    <citation type="submission" date="2020-04" db="EMBL/GenBank/DDBJ databases">
        <authorList>
            <person name="Yin C."/>
        </authorList>
    </citation>
    <scope>NUCLEOTIDE SEQUENCE [LARGE SCALE GENOMIC DNA]</scope>
    <source>
        <strain evidence="5 6">Ae27</strain>
    </source>
</reference>
<dbReference type="Proteomes" id="UP000570474">
    <property type="component" value="Unassembled WGS sequence"/>
</dbReference>
<accession>A0A847RYA3</accession>
<name>A0A847RYA3_9BACT</name>
<dbReference type="InterPro" id="IPR000873">
    <property type="entry name" value="AMP-dep_synth/lig_dom"/>
</dbReference>
<dbReference type="CDD" id="cd05930">
    <property type="entry name" value="A_NRPS"/>
    <property type="match status" value="1"/>
</dbReference>
<dbReference type="InterPro" id="IPR036736">
    <property type="entry name" value="ACP-like_sf"/>
</dbReference>
<evidence type="ECO:0000256" key="2">
    <source>
        <dbReference type="ARBA" id="ARBA00022450"/>
    </source>
</evidence>
<dbReference type="InterPro" id="IPR006162">
    <property type="entry name" value="Ppantetheine_attach_site"/>
</dbReference>
<dbReference type="Pfam" id="PF00501">
    <property type="entry name" value="AMP-binding"/>
    <property type="match status" value="1"/>
</dbReference>
<keyword evidence="3" id="KW-0597">Phosphoprotein</keyword>
<dbReference type="PROSITE" id="PS00455">
    <property type="entry name" value="AMP_BINDING"/>
    <property type="match status" value="1"/>
</dbReference>
<comment type="cofactor">
    <cofactor evidence="1">
        <name>pantetheine 4'-phosphate</name>
        <dbReference type="ChEBI" id="CHEBI:47942"/>
    </cofactor>
</comment>
<dbReference type="Gene3D" id="1.10.1200.10">
    <property type="entry name" value="ACP-like"/>
    <property type="match status" value="1"/>
</dbReference>
<organism evidence="5 6">
    <name type="scientific">Chitinophaga varians</name>
    <dbReference type="NCBI Taxonomy" id="2202339"/>
    <lineage>
        <taxon>Bacteria</taxon>
        <taxon>Pseudomonadati</taxon>
        <taxon>Bacteroidota</taxon>
        <taxon>Chitinophagia</taxon>
        <taxon>Chitinophagales</taxon>
        <taxon>Chitinophagaceae</taxon>
        <taxon>Chitinophaga</taxon>
    </lineage>
</organism>
<dbReference type="GO" id="GO:0031177">
    <property type="term" value="F:phosphopantetheine binding"/>
    <property type="evidence" value="ECO:0007669"/>
    <property type="project" value="TreeGrafter"/>
</dbReference>
<dbReference type="GO" id="GO:0003824">
    <property type="term" value="F:catalytic activity"/>
    <property type="evidence" value="ECO:0007669"/>
    <property type="project" value="InterPro"/>
</dbReference>
<dbReference type="PROSITE" id="PS00012">
    <property type="entry name" value="PHOSPHOPANTETHEINE"/>
    <property type="match status" value="1"/>
</dbReference>
<evidence type="ECO:0000256" key="3">
    <source>
        <dbReference type="ARBA" id="ARBA00022553"/>
    </source>
</evidence>
<dbReference type="NCBIfam" id="TIGR01733">
    <property type="entry name" value="AA-adenyl-dom"/>
    <property type="match status" value="1"/>
</dbReference>
<dbReference type="PANTHER" id="PTHR45527">
    <property type="entry name" value="NONRIBOSOMAL PEPTIDE SYNTHETASE"/>
    <property type="match status" value="1"/>
</dbReference>
<dbReference type="InterPro" id="IPR010071">
    <property type="entry name" value="AA_adenyl_dom"/>
</dbReference>
<dbReference type="Gene3D" id="3.30.559.30">
    <property type="entry name" value="Nonribosomal peptide synthetase, condensation domain"/>
    <property type="match status" value="1"/>
</dbReference>
<evidence type="ECO:0000259" key="4">
    <source>
        <dbReference type="PROSITE" id="PS50075"/>
    </source>
</evidence>
<dbReference type="Pfam" id="PF00668">
    <property type="entry name" value="Condensation"/>
    <property type="match status" value="1"/>
</dbReference>
<dbReference type="Gene3D" id="3.30.300.30">
    <property type="match status" value="1"/>
</dbReference>
<protein>
    <submittedName>
        <fullName evidence="5">Amino acid adenylation domain-containing protein</fullName>
    </submittedName>
</protein>
<dbReference type="SUPFAM" id="SSF56801">
    <property type="entry name" value="Acetyl-CoA synthetase-like"/>
    <property type="match status" value="1"/>
</dbReference>
<proteinExistence type="predicted"/>
<dbReference type="InterPro" id="IPR001242">
    <property type="entry name" value="Condensation_dom"/>
</dbReference>
<sequence length="1045" mass="117927">MTFQSELISSLRGHADKTAVEYGSRHVSYAELLTGANSITSFLTGMELGKEARIAVYFSDRADLITAIIGIANAGCVFVPVDLSLPANRLATILEELAPAVFLTSRCSPHINKLHDAHVSICYVEDAAASPQQADMVAGIYPAWDEQDSLYIYFTSGSTGRPKGIIGRNGSLLQFLKWETETFCIDTGCRCSQFISPYFDAFLRDIFAPLLQGGTICVPPDDETFLTPDRITEWIDREGITLVHCVPSLFRLINNDRLTTQHFSKLKHVLLSGEKVIPSELAPWYAVFGERIQLVNLYGPTECTMVRVFHRITPADISKARIPIGEPIADTRLMICDDAGQPCGPMIPGELYIITNYATKGYLNDTEMTRERFVRIHDEVLGDTIAFRTGDIARFLVNKKVDLIGRADRQMKVNGIRIEPDEIEQQLIASGIVKSALVTDRGENGNTSLMAFVVLQETYKNHPDALTRILEHLHANLPAYMIPPVVEKVDRFPLLSNGKIDYNKLKSQVGNRQRPIVAPTDHTEVSLLGIWKEILGDRPISTDDSFHHAGGNSLAVMKLIGRIYNEFQVRFSLQALFDNLTIKKQAALIRQSARETFYTITPAVPKAAYHVTAVQERMYYDYAKDRNSTAYNMPVAWEIAGEVHRDKIETAVQALLRRHESLRTAFRFVDNRLMQVIQEDINFSLEAINCDPHAITGAIASFVRSFDLECAPLLRCMLITVNDGRSILVMDIHHIICDGISQQVLYTDFIKLYQGKMLPPLAIQYKDYAEWEWNFRMTEEYLANREFWLKILEREVPVLHLPVSRGTGELPDQAGQVTVAVSKQLLAPLIKDLSEKEVTIAPVLLSVYFLFLSQITGQEDIVVGVAASGRTQYELENVVGMFVKTLPVRSLVRPDQKVTDFIYDLHRHLVQAGDRQMYDLSDIQHVLNRRGGQQERELFRTMFVFQNFERGHLEATGSPFRLYEVEHASPAYPLTLISFEDDTAFYFRLEFSRQYFTPEDARLLASRFVELTQKLARHSRGAIADVIDDSSIAPVTAGEEISFNF</sequence>
<comment type="caution">
    <text evidence="5">The sequence shown here is derived from an EMBL/GenBank/DDBJ whole genome shotgun (WGS) entry which is preliminary data.</text>
</comment>
<evidence type="ECO:0000313" key="6">
    <source>
        <dbReference type="Proteomes" id="UP000570474"/>
    </source>
</evidence>
<dbReference type="Gene3D" id="3.30.559.10">
    <property type="entry name" value="Chloramphenicol acetyltransferase-like domain"/>
    <property type="match status" value="1"/>
</dbReference>
<dbReference type="InterPro" id="IPR023213">
    <property type="entry name" value="CAT-like_dom_sf"/>
</dbReference>
<feature type="domain" description="Carrier" evidence="4">
    <location>
        <begin position="518"/>
        <end position="593"/>
    </location>
</feature>
<keyword evidence="6" id="KW-1185">Reference proteome</keyword>
<gene>
    <name evidence="5" type="ORF">HGH92_27300</name>
</gene>
<dbReference type="PROSITE" id="PS50075">
    <property type="entry name" value="CARRIER"/>
    <property type="match status" value="1"/>
</dbReference>
<dbReference type="InterPro" id="IPR045851">
    <property type="entry name" value="AMP-bd_C_sf"/>
</dbReference>
<dbReference type="Gene3D" id="2.30.38.10">
    <property type="entry name" value="Luciferase, Domain 3"/>
    <property type="match status" value="1"/>
</dbReference>
<dbReference type="GO" id="GO:0005737">
    <property type="term" value="C:cytoplasm"/>
    <property type="evidence" value="ECO:0007669"/>
    <property type="project" value="TreeGrafter"/>
</dbReference>
<dbReference type="InterPro" id="IPR025110">
    <property type="entry name" value="AMP-bd_C"/>
</dbReference>
<dbReference type="InterPro" id="IPR020845">
    <property type="entry name" value="AMP-binding_CS"/>
</dbReference>
<dbReference type="GO" id="GO:0043041">
    <property type="term" value="P:amino acid activation for nonribosomal peptide biosynthetic process"/>
    <property type="evidence" value="ECO:0007669"/>
    <property type="project" value="TreeGrafter"/>
</dbReference>
<evidence type="ECO:0000313" key="5">
    <source>
        <dbReference type="EMBL" id="NLR68042.1"/>
    </source>
</evidence>
<dbReference type="SUPFAM" id="SSF47336">
    <property type="entry name" value="ACP-like"/>
    <property type="match status" value="1"/>
</dbReference>
<dbReference type="Pfam" id="PF13193">
    <property type="entry name" value="AMP-binding_C"/>
    <property type="match status" value="1"/>
</dbReference>